<accession>A0AA86S9N9</accession>
<keyword evidence="2" id="KW-1185">Reference proteome</keyword>
<name>A0AA86S9N9_9FABA</name>
<sequence>MRVHAQSFIIFRKGKNTEKVVFPTPDGELSSVEKYTWRWNPIPTRRFFQVTPTKAQNLLPNNKVRALAAL</sequence>
<proteinExistence type="predicted"/>
<dbReference type="AlphaFoldDB" id="A0AA86S9N9"/>
<evidence type="ECO:0000313" key="2">
    <source>
        <dbReference type="Proteomes" id="UP001189624"/>
    </source>
</evidence>
<dbReference type="Gramene" id="rna-AYBTSS11_LOCUS11774">
    <property type="protein sequence ID" value="CAJ1944175.1"/>
    <property type="gene ID" value="gene-AYBTSS11_LOCUS11774"/>
</dbReference>
<gene>
    <name evidence="1" type="ORF">AYBTSS11_LOCUS11774</name>
</gene>
<protein>
    <submittedName>
        <fullName evidence="1">Uncharacterized protein</fullName>
    </submittedName>
</protein>
<dbReference type="Proteomes" id="UP001189624">
    <property type="component" value="Chromosome 3"/>
</dbReference>
<evidence type="ECO:0000313" key="1">
    <source>
        <dbReference type="EMBL" id="CAJ1944175.1"/>
    </source>
</evidence>
<dbReference type="EMBL" id="OY731400">
    <property type="protein sequence ID" value="CAJ1944175.1"/>
    <property type="molecule type" value="Genomic_DNA"/>
</dbReference>
<organism evidence="1 2">
    <name type="scientific">Sphenostylis stenocarpa</name>
    <dbReference type="NCBI Taxonomy" id="92480"/>
    <lineage>
        <taxon>Eukaryota</taxon>
        <taxon>Viridiplantae</taxon>
        <taxon>Streptophyta</taxon>
        <taxon>Embryophyta</taxon>
        <taxon>Tracheophyta</taxon>
        <taxon>Spermatophyta</taxon>
        <taxon>Magnoliopsida</taxon>
        <taxon>eudicotyledons</taxon>
        <taxon>Gunneridae</taxon>
        <taxon>Pentapetalae</taxon>
        <taxon>rosids</taxon>
        <taxon>fabids</taxon>
        <taxon>Fabales</taxon>
        <taxon>Fabaceae</taxon>
        <taxon>Papilionoideae</taxon>
        <taxon>50 kb inversion clade</taxon>
        <taxon>NPAAA clade</taxon>
        <taxon>indigoferoid/millettioid clade</taxon>
        <taxon>Phaseoleae</taxon>
        <taxon>Sphenostylis</taxon>
    </lineage>
</organism>
<reference evidence="1" key="1">
    <citation type="submission" date="2023-10" db="EMBL/GenBank/DDBJ databases">
        <authorList>
            <person name="Domelevo Entfellner J.-B."/>
        </authorList>
    </citation>
    <scope>NUCLEOTIDE SEQUENCE</scope>
</reference>